<dbReference type="EMBL" id="NWUJ01000003">
    <property type="protein sequence ID" value="PFH36666.1"/>
    <property type="molecule type" value="Genomic_DNA"/>
</dbReference>
<organism evidence="2 3">
    <name type="scientific">Besnoitia besnoiti</name>
    <name type="common">Apicomplexan protozoan</name>
    <dbReference type="NCBI Taxonomy" id="94643"/>
    <lineage>
        <taxon>Eukaryota</taxon>
        <taxon>Sar</taxon>
        <taxon>Alveolata</taxon>
        <taxon>Apicomplexa</taxon>
        <taxon>Conoidasida</taxon>
        <taxon>Coccidia</taxon>
        <taxon>Eucoccidiorida</taxon>
        <taxon>Eimeriorina</taxon>
        <taxon>Sarcocystidae</taxon>
        <taxon>Besnoitia</taxon>
    </lineage>
</organism>
<protein>
    <recommendedName>
        <fullName evidence="4">Rhodanese domain-containing protein</fullName>
    </recommendedName>
</protein>
<dbReference type="VEuPathDB" id="ToxoDB:BESB_048580"/>
<evidence type="ECO:0000313" key="2">
    <source>
        <dbReference type="EMBL" id="PFH36666.1"/>
    </source>
</evidence>
<feature type="region of interest" description="Disordered" evidence="1">
    <location>
        <begin position="184"/>
        <end position="207"/>
    </location>
</feature>
<evidence type="ECO:0008006" key="4">
    <source>
        <dbReference type="Google" id="ProtNLM"/>
    </source>
</evidence>
<feature type="compositionally biased region" description="Basic and acidic residues" evidence="1">
    <location>
        <begin position="920"/>
        <end position="948"/>
    </location>
</feature>
<sequence>MAAPSAVDFHAMLAEARREAALRRQQHQGASTDPAASVESSPSAKPLHKTPPPPACFFPGLRRLAPADFFNLLQTPASASSQEAPTNVAGEPQQQNAASLAQRTVQAAIPNPVVVVDLRKEELYRARHVRRAVQADAFLEDVRKAVAQDSAELSSEALKTSLPENIVFYACSHEENERFSLAASHAEGEPALASATTTETEADTQRSGEAALSARLAEERQRLRLVVRDLESLVEQRQAAYRRSLPPEAQGMQGGLGRQRVQKGPLAPRLFWLEGGFAAFWHSFPFLCLSTGEEEAAATRMDATAAAALMSYPREIFRLPDLPSVDQSRAHAPELPADSPAVAVTPFRGVFLGSMLHAMSRGVRRRLRIHTILDLSKEGLPPTLGNCNCVVACPASGGCVAAVPRGRRDEPLARLTGEAREPARPLRVAEGGEAALAEEDARWDDEREGSGDDGPDTEGGEKHARTPGSVLVVHSSDLCSISATSAVLAAFLATEPPTSGSSWVSAAQRARHATATGFDGAALALARLMRRWPTTRLEAQHYEQLERFCARVGRLGTEAGRKQGHAGSAAGSTKSCESAAPPQHSPSTRLRGRRDPADACHSSVCEEGKGDEGDGVEAESSADLHAVAMRLTLDLCRLPSQPVFLLPLSLGVSAAAAAQETESSASDSREVSVATLLWGLTYIFDAQGTIQSPTRSTEAVGTREQASLFTAVDGHRSSNDELHRLLCGLASLLARVAAGSAPSSQPSSRAEASSCPAQGAFTAGARLALHHDVRSFSATEHTVRAGLLDLATWRGRGGEDLAPSAETGGNLSKLEAWTLLANCVGCWAAGVQRRPREEEFQREAESSEARQSSACGPSRACRLAVLQGLCQVLEATATGMRCSPEEMRQCSPAVEAFLLNMTILKEALEGPAGSTMTEEEATRGAEQRPSERAAPENESKRNSKNEEDARKRLKKLLVSLLVQAAGREAAAFLILESENRREDELRAGGTNRHSTGMARETSPLQASHRGAASGSLPAIEDTAGRQETFLGRSTLALRFSLTALYGAFVRPLFLDTMKDSATCSKGQLQADRASQKRGDKSMKRLKDLFNTESLRFVLQVADIWSAKHPSEGCEALKMLQQIQAHDTRDKQQGAEEGLPASLGLVLRPVVLVAGEM</sequence>
<dbReference type="AlphaFoldDB" id="A0A2A9MKY2"/>
<reference evidence="2 3" key="1">
    <citation type="submission" date="2017-09" db="EMBL/GenBank/DDBJ databases">
        <title>Genome sequencing of Besnoitia besnoiti strain Bb-Ger1.</title>
        <authorList>
            <person name="Schares G."/>
            <person name="Venepally P."/>
            <person name="Lorenzi H.A."/>
        </authorList>
    </citation>
    <scope>NUCLEOTIDE SEQUENCE [LARGE SCALE GENOMIC DNA]</scope>
    <source>
        <strain evidence="2 3">Bb-Ger1</strain>
    </source>
</reference>
<keyword evidence="3" id="KW-1185">Reference proteome</keyword>
<dbReference type="RefSeq" id="XP_029220675.1">
    <property type="nucleotide sequence ID" value="XM_029363309.1"/>
</dbReference>
<accession>A0A2A9MKY2</accession>
<feature type="region of interest" description="Disordered" evidence="1">
    <location>
        <begin position="18"/>
        <end position="55"/>
    </location>
</feature>
<evidence type="ECO:0000313" key="3">
    <source>
        <dbReference type="Proteomes" id="UP000224006"/>
    </source>
</evidence>
<feature type="compositionally biased region" description="Basic and acidic residues" evidence="1">
    <location>
        <begin position="413"/>
        <end position="424"/>
    </location>
</feature>
<feature type="region of interest" description="Disordered" evidence="1">
    <location>
        <begin position="80"/>
        <end position="99"/>
    </location>
</feature>
<gene>
    <name evidence="2" type="ORF">BESB_048580</name>
</gene>
<name>A0A2A9MKY2_BESBE</name>
<feature type="region of interest" description="Disordered" evidence="1">
    <location>
        <begin position="981"/>
        <end position="1013"/>
    </location>
</feature>
<dbReference type="GeneID" id="40309788"/>
<comment type="caution">
    <text evidence="2">The sequence shown here is derived from an EMBL/GenBank/DDBJ whole genome shotgun (WGS) entry which is preliminary data.</text>
</comment>
<feature type="region of interest" description="Disordered" evidence="1">
    <location>
        <begin position="909"/>
        <end position="948"/>
    </location>
</feature>
<feature type="region of interest" description="Disordered" evidence="1">
    <location>
        <begin position="413"/>
        <end position="465"/>
    </location>
</feature>
<feature type="compositionally biased region" description="Low complexity" evidence="1">
    <location>
        <begin position="189"/>
        <end position="199"/>
    </location>
</feature>
<dbReference type="KEGG" id="bbes:BESB_048580"/>
<evidence type="ECO:0000256" key="1">
    <source>
        <dbReference type="SAM" id="MobiDB-lite"/>
    </source>
</evidence>
<dbReference type="OrthoDB" id="331252at2759"/>
<feature type="region of interest" description="Disordered" evidence="1">
    <location>
        <begin position="559"/>
        <end position="618"/>
    </location>
</feature>
<dbReference type="Proteomes" id="UP000224006">
    <property type="component" value="Chromosome III"/>
</dbReference>
<feature type="compositionally biased region" description="Basic and acidic residues" evidence="1">
    <location>
        <begin position="593"/>
        <end position="612"/>
    </location>
</feature>
<proteinExistence type="predicted"/>